<evidence type="ECO:0000259" key="8">
    <source>
        <dbReference type="Pfam" id="PF20684"/>
    </source>
</evidence>
<feature type="transmembrane region" description="Helical" evidence="7">
    <location>
        <begin position="269"/>
        <end position="288"/>
    </location>
</feature>
<dbReference type="Pfam" id="PF20684">
    <property type="entry name" value="Fung_rhodopsin"/>
    <property type="match status" value="1"/>
</dbReference>
<dbReference type="OrthoDB" id="444631at2759"/>
<dbReference type="InterPro" id="IPR052337">
    <property type="entry name" value="SAT4-like"/>
</dbReference>
<evidence type="ECO:0000313" key="9">
    <source>
        <dbReference type="EMBL" id="CAI6334284.1"/>
    </source>
</evidence>
<reference evidence="9" key="1">
    <citation type="submission" date="2023-01" db="EMBL/GenBank/DDBJ databases">
        <authorList>
            <person name="Van Ghelder C."/>
            <person name="Rancurel C."/>
        </authorList>
    </citation>
    <scope>NUCLEOTIDE SEQUENCE</scope>
    <source>
        <strain evidence="9">CNCM I-4278</strain>
    </source>
</reference>
<keyword evidence="4 7" id="KW-0472">Membrane</keyword>
<name>A0A9W4UEK8_9PLEO</name>
<accession>A0A9W4UEK8</accession>
<dbReference type="PANTHER" id="PTHR33048:SF158">
    <property type="entry name" value="MEMBRANE PROTEIN PTH11-LIKE, PUTATIVE-RELATED"/>
    <property type="match status" value="1"/>
</dbReference>
<keyword evidence="10" id="KW-1185">Reference proteome</keyword>
<dbReference type="AlphaFoldDB" id="A0A9W4UEK8"/>
<feature type="transmembrane region" description="Helical" evidence="7">
    <location>
        <begin position="108"/>
        <end position="135"/>
    </location>
</feature>
<feature type="transmembrane region" description="Helical" evidence="7">
    <location>
        <begin position="147"/>
        <end position="170"/>
    </location>
</feature>
<comment type="caution">
    <text evidence="9">The sequence shown here is derived from an EMBL/GenBank/DDBJ whole genome shotgun (WGS) entry which is preliminary data.</text>
</comment>
<evidence type="ECO:0000256" key="3">
    <source>
        <dbReference type="ARBA" id="ARBA00022989"/>
    </source>
</evidence>
<gene>
    <name evidence="9" type="ORF">PDIGIT_LOCUS7341</name>
</gene>
<dbReference type="GO" id="GO:0016020">
    <property type="term" value="C:membrane"/>
    <property type="evidence" value="ECO:0007669"/>
    <property type="project" value="UniProtKB-SubCell"/>
</dbReference>
<evidence type="ECO:0000256" key="6">
    <source>
        <dbReference type="SAM" id="MobiDB-lite"/>
    </source>
</evidence>
<feature type="transmembrane region" description="Helical" evidence="7">
    <location>
        <begin position="33"/>
        <end position="54"/>
    </location>
</feature>
<dbReference type="EMBL" id="CAOQHR010000004">
    <property type="protein sequence ID" value="CAI6334284.1"/>
    <property type="molecule type" value="Genomic_DNA"/>
</dbReference>
<feature type="domain" description="Rhodopsin" evidence="8">
    <location>
        <begin position="51"/>
        <end position="285"/>
    </location>
</feature>
<evidence type="ECO:0000256" key="2">
    <source>
        <dbReference type="ARBA" id="ARBA00022692"/>
    </source>
</evidence>
<keyword evidence="3 7" id="KW-1133">Transmembrane helix</keyword>
<feature type="transmembrane region" description="Helical" evidence="7">
    <location>
        <begin position="229"/>
        <end position="249"/>
    </location>
</feature>
<feature type="transmembrane region" description="Helical" evidence="7">
    <location>
        <begin position="190"/>
        <end position="217"/>
    </location>
</feature>
<dbReference type="PANTHER" id="PTHR33048">
    <property type="entry name" value="PTH11-LIKE INTEGRAL MEMBRANE PROTEIN (AFU_ORTHOLOGUE AFUA_5G11245)"/>
    <property type="match status" value="1"/>
</dbReference>
<evidence type="ECO:0000256" key="7">
    <source>
        <dbReference type="SAM" id="Phobius"/>
    </source>
</evidence>
<sequence length="366" mass="40118">MTESSMDPELKAFGPTPLGVTPNFEHPASKKPMVIGLLVAIMPFTLLTFGLRVYGKAFVRKSFNASDWSCVAGAISLAGWTYVLLHMCAVPGMGNHQYELRLKDVPDIYFASLIAGGILFAVCQYFVKISLLLLITELFWPRKWIRYILFAATGATTLMYLIYVILSMFYCIPRSGETVIEASTGRCLTILPLSSVLGAFNVVSDIFILGISIPILMGLNTSLQRRLRASALFCLGLIATALSIASAYFRIKNDTTDGTWDYPTIVITGYYETSLGLICACVPTLPILGQSATGQRILNSRLFSLLTSKDTTQSRSKGSLPGGGFMRHQNNSSTTGLASQGIRVDTEFGIANTYELQEEQRKYGVR</sequence>
<evidence type="ECO:0000256" key="1">
    <source>
        <dbReference type="ARBA" id="ARBA00004141"/>
    </source>
</evidence>
<protein>
    <recommendedName>
        <fullName evidence="8">Rhodopsin domain-containing protein</fullName>
    </recommendedName>
</protein>
<comment type="similarity">
    <text evidence="5">Belongs to the SAT4 family.</text>
</comment>
<evidence type="ECO:0000256" key="5">
    <source>
        <dbReference type="ARBA" id="ARBA00038359"/>
    </source>
</evidence>
<comment type="subcellular location">
    <subcellularLocation>
        <location evidence="1">Membrane</location>
        <topology evidence="1">Multi-pass membrane protein</topology>
    </subcellularLocation>
</comment>
<feature type="region of interest" description="Disordered" evidence="6">
    <location>
        <begin position="309"/>
        <end position="336"/>
    </location>
</feature>
<dbReference type="Proteomes" id="UP001152607">
    <property type="component" value="Unassembled WGS sequence"/>
</dbReference>
<proteinExistence type="inferred from homology"/>
<keyword evidence="2 7" id="KW-0812">Transmembrane</keyword>
<dbReference type="InterPro" id="IPR049326">
    <property type="entry name" value="Rhodopsin_dom_fungi"/>
</dbReference>
<evidence type="ECO:0000313" key="10">
    <source>
        <dbReference type="Proteomes" id="UP001152607"/>
    </source>
</evidence>
<organism evidence="9 10">
    <name type="scientific">Periconia digitata</name>
    <dbReference type="NCBI Taxonomy" id="1303443"/>
    <lineage>
        <taxon>Eukaryota</taxon>
        <taxon>Fungi</taxon>
        <taxon>Dikarya</taxon>
        <taxon>Ascomycota</taxon>
        <taxon>Pezizomycotina</taxon>
        <taxon>Dothideomycetes</taxon>
        <taxon>Pleosporomycetidae</taxon>
        <taxon>Pleosporales</taxon>
        <taxon>Massarineae</taxon>
        <taxon>Periconiaceae</taxon>
        <taxon>Periconia</taxon>
    </lineage>
</organism>
<feature type="transmembrane region" description="Helical" evidence="7">
    <location>
        <begin position="66"/>
        <end position="85"/>
    </location>
</feature>
<evidence type="ECO:0000256" key="4">
    <source>
        <dbReference type="ARBA" id="ARBA00023136"/>
    </source>
</evidence>